<evidence type="ECO:0000256" key="3">
    <source>
        <dbReference type="ARBA" id="ARBA00012663"/>
    </source>
</evidence>
<dbReference type="InterPro" id="IPR017853">
    <property type="entry name" value="GH"/>
</dbReference>
<accession>A0A1M7EVT3</accession>
<proteinExistence type="inferred from homology"/>
<dbReference type="STRING" id="1120996.SAMN02746066_00214"/>
<dbReference type="SUPFAM" id="SSF51445">
    <property type="entry name" value="(Trans)glycosidases"/>
    <property type="match status" value="1"/>
</dbReference>
<evidence type="ECO:0000256" key="2">
    <source>
        <dbReference type="ARBA" id="ARBA00005336"/>
    </source>
</evidence>
<keyword evidence="4" id="KW-0378">Hydrolase</keyword>
<feature type="region of interest" description="Disordered" evidence="6">
    <location>
        <begin position="68"/>
        <end position="106"/>
    </location>
</feature>
<dbReference type="PROSITE" id="PS00775">
    <property type="entry name" value="GLYCOSYL_HYDROL_F3"/>
    <property type="match status" value="1"/>
</dbReference>
<keyword evidence="7" id="KW-0472">Membrane</keyword>
<dbReference type="EMBL" id="FRCP01000005">
    <property type="protein sequence ID" value="SHL95619.1"/>
    <property type="molecule type" value="Genomic_DNA"/>
</dbReference>
<evidence type="ECO:0000256" key="4">
    <source>
        <dbReference type="ARBA" id="ARBA00022801"/>
    </source>
</evidence>
<dbReference type="Pfam" id="PF00933">
    <property type="entry name" value="Glyco_hydro_3"/>
    <property type="match status" value="1"/>
</dbReference>
<dbReference type="GO" id="GO:0004563">
    <property type="term" value="F:beta-N-acetylhexosaminidase activity"/>
    <property type="evidence" value="ECO:0007669"/>
    <property type="project" value="UniProtKB-EC"/>
</dbReference>
<feature type="domain" description="Glycoside hydrolase family 3 N-terminal" evidence="8">
    <location>
        <begin position="141"/>
        <end position="468"/>
    </location>
</feature>
<evidence type="ECO:0000313" key="9">
    <source>
        <dbReference type="EMBL" id="SHL95619.1"/>
    </source>
</evidence>
<dbReference type="PANTHER" id="PTHR30480:SF13">
    <property type="entry name" value="BETA-HEXOSAMINIDASE"/>
    <property type="match status" value="1"/>
</dbReference>
<feature type="transmembrane region" description="Helical" evidence="7">
    <location>
        <begin position="18"/>
        <end position="37"/>
    </location>
</feature>
<dbReference type="InterPro" id="IPR019800">
    <property type="entry name" value="Glyco_hydro_3_AS"/>
</dbReference>
<dbReference type="InterPro" id="IPR050226">
    <property type="entry name" value="NagZ_Beta-hexosaminidase"/>
</dbReference>
<evidence type="ECO:0000256" key="5">
    <source>
        <dbReference type="ARBA" id="ARBA00023295"/>
    </source>
</evidence>
<dbReference type="Proteomes" id="UP000184038">
    <property type="component" value="Unassembled WGS sequence"/>
</dbReference>
<dbReference type="EC" id="3.2.1.52" evidence="3"/>
<gene>
    <name evidence="9" type="ORF">SAMN02746066_00214</name>
</gene>
<dbReference type="GO" id="GO:0005975">
    <property type="term" value="P:carbohydrate metabolic process"/>
    <property type="evidence" value="ECO:0007669"/>
    <property type="project" value="InterPro"/>
</dbReference>
<evidence type="ECO:0000256" key="1">
    <source>
        <dbReference type="ARBA" id="ARBA00001231"/>
    </source>
</evidence>
<dbReference type="OrthoDB" id="9805821at2"/>
<name>A0A1M7EVT3_9FIRM</name>
<protein>
    <recommendedName>
        <fullName evidence="3">beta-N-acetylhexosaminidase</fullName>
        <ecNumber evidence="3">3.2.1.52</ecNumber>
    </recommendedName>
</protein>
<dbReference type="AlphaFoldDB" id="A0A1M7EVT3"/>
<evidence type="ECO:0000256" key="7">
    <source>
        <dbReference type="SAM" id="Phobius"/>
    </source>
</evidence>
<comment type="catalytic activity">
    <reaction evidence="1">
        <text>Hydrolysis of terminal non-reducing N-acetyl-D-hexosamine residues in N-acetyl-beta-D-hexosaminides.</text>
        <dbReference type="EC" id="3.2.1.52"/>
    </reaction>
</comment>
<sequence length="477" mass="52714">MNKEKDKEDNYKKNIKRYLYIVLVEVFAVGFALILLGEYKGASDNSKYGKENGMEVLAASIKQKEQESMKTKKDSLGISKDTISNDVEETEQTTPDATESTGGANVVADSNGEEDKLAEMKVTKKEQQQLKEVNEIIKNMTLEEKLCQMFIVSPEELTNYNNVTVAGTKTKNAIDKYHVAGVIYFSGNIKSESQLIKLLTNTQQYATVNNGIPMFLGIDEEGGEVTRIGNNPNFKATKFDNLSTVASKEEAYKIGNTIGQYLSKYGFNLDFAPDSDVLTNKKNTVVKNRSFGSSPKKVVEYAGAYTQGLNDAGLYATYKHFPGHGATEGDSHKGFAYTNKTYEQLEKADLVPFIDGIKNGIDLIMVGHISVPKVIGDNTPSSLSKVMVTDILRKKLGYDGVIITDAMNMGAISKNYTIEQSTTAAVKAGCDLILMPADFRKSYNSLLKSVKNGEISEARIEDSVRRVLLLKKKRLDW</sequence>
<keyword evidence="7" id="KW-0812">Transmembrane</keyword>
<organism evidence="9 10">
    <name type="scientific">Anaerosporobacter mobilis DSM 15930</name>
    <dbReference type="NCBI Taxonomy" id="1120996"/>
    <lineage>
        <taxon>Bacteria</taxon>
        <taxon>Bacillati</taxon>
        <taxon>Bacillota</taxon>
        <taxon>Clostridia</taxon>
        <taxon>Lachnospirales</taxon>
        <taxon>Lachnospiraceae</taxon>
        <taxon>Anaerosporobacter</taxon>
    </lineage>
</organism>
<dbReference type="PANTHER" id="PTHR30480">
    <property type="entry name" value="BETA-HEXOSAMINIDASE-RELATED"/>
    <property type="match status" value="1"/>
</dbReference>
<dbReference type="RefSeq" id="WP_073281859.1">
    <property type="nucleotide sequence ID" value="NZ_FRCP01000005.1"/>
</dbReference>
<keyword evidence="10" id="KW-1185">Reference proteome</keyword>
<keyword evidence="5" id="KW-0326">Glycosidase</keyword>
<keyword evidence="7" id="KW-1133">Transmembrane helix</keyword>
<evidence type="ECO:0000313" key="10">
    <source>
        <dbReference type="Proteomes" id="UP000184038"/>
    </source>
</evidence>
<dbReference type="GO" id="GO:0009254">
    <property type="term" value="P:peptidoglycan turnover"/>
    <property type="evidence" value="ECO:0007669"/>
    <property type="project" value="TreeGrafter"/>
</dbReference>
<dbReference type="InterPro" id="IPR036962">
    <property type="entry name" value="Glyco_hydro_3_N_sf"/>
</dbReference>
<reference evidence="9 10" key="1">
    <citation type="submission" date="2016-11" db="EMBL/GenBank/DDBJ databases">
        <authorList>
            <person name="Jaros S."/>
            <person name="Januszkiewicz K."/>
            <person name="Wedrychowicz H."/>
        </authorList>
    </citation>
    <scope>NUCLEOTIDE SEQUENCE [LARGE SCALE GENOMIC DNA]</scope>
    <source>
        <strain evidence="9 10">DSM 15930</strain>
    </source>
</reference>
<dbReference type="Gene3D" id="3.20.20.300">
    <property type="entry name" value="Glycoside hydrolase, family 3, N-terminal domain"/>
    <property type="match status" value="1"/>
</dbReference>
<dbReference type="InterPro" id="IPR001764">
    <property type="entry name" value="Glyco_hydro_3_N"/>
</dbReference>
<comment type="similarity">
    <text evidence="2">Belongs to the glycosyl hydrolase 3 family.</text>
</comment>
<evidence type="ECO:0000259" key="8">
    <source>
        <dbReference type="Pfam" id="PF00933"/>
    </source>
</evidence>
<feature type="compositionally biased region" description="Polar residues" evidence="6">
    <location>
        <begin position="92"/>
        <end position="103"/>
    </location>
</feature>
<evidence type="ECO:0000256" key="6">
    <source>
        <dbReference type="SAM" id="MobiDB-lite"/>
    </source>
</evidence>